<dbReference type="EMBL" id="QICS01000002">
    <property type="protein sequence ID" value="PXV93255.1"/>
    <property type="molecule type" value="Genomic_DNA"/>
</dbReference>
<dbReference type="Pfam" id="PF00364">
    <property type="entry name" value="Biotin_lipoyl"/>
    <property type="match status" value="1"/>
</dbReference>
<dbReference type="EMBL" id="NOKA02000008">
    <property type="protein sequence ID" value="RDY31924.1"/>
    <property type="molecule type" value="Genomic_DNA"/>
</dbReference>
<dbReference type="Proteomes" id="UP000216411">
    <property type="component" value="Unassembled WGS sequence"/>
</dbReference>
<dbReference type="InterPro" id="IPR000089">
    <property type="entry name" value="Biotin_lipoyl"/>
</dbReference>
<evidence type="ECO:0000256" key="1">
    <source>
        <dbReference type="ARBA" id="ARBA00023267"/>
    </source>
</evidence>
<evidence type="ECO:0000313" key="5">
    <source>
        <dbReference type="Proteomes" id="UP000216411"/>
    </source>
</evidence>
<dbReference type="Gene3D" id="2.40.50.100">
    <property type="match status" value="1"/>
</dbReference>
<evidence type="ECO:0000313" key="6">
    <source>
        <dbReference type="Proteomes" id="UP000247523"/>
    </source>
</evidence>
<accession>A0A255IN26</accession>
<gene>
    <name evidence="3" type="ORF">C8E03_10221</name>
    <name evidence="4" type="ORF">CG710_007205</name>
</gene>
<reference evidence="4" key="3">
    <citation type="submission" date="2018-07" db="EMBL/GenBank/DDBJ databases">
        <authorList>
            <person name="Quirk P.G."/>
            <person name="Krulwich T.A."/>
        </authorList>
    </citation>
    <scope>NUCLEOTIDE SEQUENCE</scope>
    <source>
        <strain evidence="4">CCRI-19302</strain>
    </source>
</reference>
<evidence type="ECO:0000313" key="4">
    <source>
        <dbReference type="EMBL" id="RDY31924.1"/>
    </source>
</evidence>
<evidence type="ECO:0000313" key="3">
    <source>
        <dbReference type="EMBL" id="PXV93255.1"/>
    </source>
</evidence>
<dbReference type="SUPFAM" id="SSF51230">
    <property type="entry name" value="Single hybrid motif"/>
    <property type="match status" value="1"/>
</dbReference>
<comment type="caution">
    <text evidence="3">The sequence shown here is derived from an EMBL/GenBank/DDBJ whole genome shotgun (WGS) entry which is preliminary data.</text>
</comment>
<name>A0A255IN26_9FIRM</name>
<dbReference type="InterPro" id="IPR050709">
    <property type="entry name" value="Biotin_Carboxyl_Carrier/Decarb"/>
</dbReference>
<evidence type="ECO:0000259" key="2">
    <source>
        <dbReference type="PROSITE" id="PS50968"/>
    </source>
</evidence>
<dbReference type="OrthoDB" id="9811735at2"/>
<dbReference type="AlphaFoldDB" id="A0A255IN26"/>
<keyword evidence="5" id="KW-1185">Reference proteome</keyword>
<protein>
    <submittedName>
        <fullName evidence="3 4">Acetyl-CoA carboxylase biotin carboxyl carrier protein</fullName>
    </submittedName>
</protein>
<dbReference type="PROSITE" id="PS50968">
    <property type="entry name" value="BIOTINYL_LIPOYL"/>
    <property type="match status" value="1"/>
</dbReference>
<proteinExistence type="predicted"/>
<reference evidence="3 6" key="2">
    <citation type="submission" date="2018-05" db="EMBL/GenBank/DDBJ databases">
        <title>Genomic Encyclopedia of Type Strains, Phase IV (KMG-IV): sequencing the most valuable type-strain genomes for metagenomic binning, comparative biology and taxonomic classification.</title>
        <authorList>
            <person name="Goeker M."/>
        </authorList>
    </citation>
    <scope>NUCLEOTIDE SEQUENCE [LARGE SCALE GENOMIC DNA]</scope>
    <source>
        <strain evidence="3 6">DSM 28816</strain>
    </source>
</reference>
<dbReference type="PANTHER" id="PTHR45266">
    <property type="entry name" value="OXALOACETATE DECARBOXYLASE ALPHA CHAIN"/>
    <property type="match status" value="1"/>
</dbReference>
<reference evidence="4 5" key="1">
    <citation type="journal article" date="2017" name="Genome Announc.">
        <title>Draft Genome Sequence of a Sporulating and Motile Strain of Lachnotalea glycerini Isolated from Water in Quebec City, Canada.</title>
        <authorList>
            <person name="Maheux A.F."/>
            <person name="Boudreau D.K."/>
            <person name="Berube E."/>
            <person name="Boissinot M."/>
            <person name="Raymond F."/>
            <person name="Brodeur S."/>
            <person name="Corbeil J."/>
            <person name="Isabel S."/>
            <person name="Omar R.F."/>
            <person name="Bergeron M.G."/>
        </authorList>
    </citation>
    <scope>NUCLEOTIDE SEQUENCE [LARGE SCALE GENOMIC DNA]</scope>
    <source>
        <strain evidence="4 5">CCRI-19302</strain>
    </source>
</reference>
<dbReference type="CDD" id="cd06850">
    <property type="entry name" value="biotinyl_domain"/>
    <property type="match status" value="1"/>
</dbReference>
<dbReference type="RefSeq" id="WP_094376361.1">
    <property type="nucleotide sequence ID" value="NZ_NOKA02000008.1"/>
</dbReference>
<feature type="domain" description="Lipoyl-binding" evidence="2">
    <location>
        <begin position="85"/>
        <end position="162"/>
    </location>
</feature>
<dbReference type="InterPro" id="IPR011053">
    <property type="entry name" value="Single_hybrid_motif"/>
</dbReference>
<sequence>MDNLNVVLNNINKMIRQCEQSRLASFAYQDSTFSIRFSKVTEETDCSRNNAQKANFDYSDFKFNNIDTAMDKAAITDISQEDKNEKEDILTIASPFVGTVEFSNQIKLGNNEMQIMKGDVICSVEAMKIYNDIKSPVTGTIIEILVKDCSLVEYDQSILKIRVDKNE</sequence>
<keyword evidence="1" id="KW-0092">Biotin</keyword>
<dbReference type="Proteomes" id="UP000247523">
    <property type="component" value="Unassembled WGS sequence"/>
</dbReference>
<dbReference type="PANTHER" id="PTHR45266:SF3">
    <property type="entry name" value="OXALOACETATE DECARBOXYLASE ALPHA CHAIN"/>
    <property type="match status" value="1"/>
</dbReference>
<organism evidence="3 6">
    <name type="scientific">Lachnotalea glycerini</name>
    <dbReference type="NCBI Taxonomy" id="1763509"/>
    <lineage>
        <taxon>Bacteria</taxon>
        <taxon>Bacillati</taxon>
        <taxon>Bacillota</taxon>
        <taxon>Clostridia</taxon>
        <taxon>Lachnospirales</taxon>
        <taxon>Lachnospiraceae</taxon>
        <taxon>Lachnotalea</taxon>
    </lineage>
</organism>